<comment type="caution">
    <text evidence="1">The sequence shown here is derived from an EMBL/GenBank/DDBJ whole genome shotgun (WGS) entry which is preliminary data.</text>
</comment>
<protein>
    <submittedName>
        <fullName evidence="1">Uncharacterized protein</fullName>
    </submittedName>
</protein>
<dbReference type="EMBL" id="AILX01000005">
    <property type="protein sequence ID" value="EJF86505.1"/>
    <property type="molecule type" value="Genomic_DNA"/>
</dbReference>
<proteinExistence type="predicted"/>
<evidence type="ECO:0000313" key="1">
    <source>
        <dbReference type="EMBL" id="EJF86505.1"/>
    </source>
</evidence>
<dbReference type="SUPFAM" id="SSF52218">
    <property type="entry name" value="Flavoproteins"/>
    <property type="match status" value="1"/>
</dbReference>
<dbReference type="InterPro" id="IPR029039">
    <property type="entry name" value="Flavoprotein-like_sf"/>
</dbReference>
<accession>J1JQ49</accession>
<sequence length="60" mass="6715">MHLLYWIDLREHPLTIADLDYHHHLEANPSATVRQFVKTIAAADGVILTSLLDQGSYSGV</sequence>
<dbReference type="Proteomes" id="UP000002646">
    <property type="component" value="Unassembled WGS sequence"/>
</dbReference>
<name>J1JQ49_9HYPH</name>
<dbReference type="AlphaFoldDB" id="J1JQ49"/>
<dbReference type="HOGENOM" id="CLU_2931959_0_0_5"/>
<reference evidence="1 2" key="1">
    <citation type="submission" date="2012-03" db="EMBL/GenBank/DDBJ databases">
        <title>The Genome Sequence of Bartonella washoensis 085-0475.</title>
        <authorList>
            <consortium name="The Broad Institute Genome Sequencing Platform"/>
            <consortium name="The Broad Institute Genome Sequencing Center for Infectious Disease"/>
            <person name="Feldgarden M."/>
            <person name="Kirby J."/>
            <person name="Kosoy M."/>
            <person name="Birtles R."/>
            <person name="Probert W.S."/>
            <person name="Chiaraviglio L."/>
            <person name="Young S.K."/>
            <person name="Zeng Q."/>
            <person name="Gargeya S."/>
            <person name="Fitzgerald M."/>
            <person name="Haas B."/>
            <person name="Abouelleil A."/>
            <person name="Alvarado L."/>
            <person name="Arachchi H.M."/>
            <person name="Berlin A."/>
            <person name="Chapman S.B."/>
            <person name="Gearin G."/>
            <person name="Goldberg J."/>
            <person name="Griggs A."/>
            <person name="Gujja S."/>
            <person name="Hansen M."/>
            <person name="Heiman D."/>
            <person name="Howarth C."/>
            <person name="Larimer J."/>
            <person name="Lui A."/>
            <person name="MacDonald P.J.P."/>
            <person name="McCowen C."/>
            <person name="Montmayeur A."/>
            <person name="Murphy C."/>
            <person name="Neiman D."/>
            <person name="Pearson M."/>
            <person name="Priest M."/>
            <person name="Roberts A."/>
            <person name="Saif S."/>
            <person name="Shea T."/>
            <person name="Sisk P."/>
            <person name="Stolte C."/>
            <person name="Sykes S."/>
            <person name="Wortman J."/>
            <person name="Nusbaum C."/>
            <person name="Birren B."/>
        </authorList>
    </citation>
    <scope>NUCLEOTIDE SEQUENCE [LARGE SCALE GENOMIC DNA]</scope>
    <source>
        <strain evidence="1 2">085-0475</strain>
    </source>
</reference>
<gene>
    <name evidence="1" type="ORF">MCW_00401</name>
</gene>
<dbReference type="PATRIC" id="fig|1094564.3.peg.498"/>
<organism evidence="1 2">
    <name type="scientific">Cardidatus Bartonella washoeensis 085-0475</name>
    <dbReference type="NCBI Taxonomy" id="1094564"/>
    <lineage>
        <taxon>Bacteria</taxon>
        <taxon>Pseudomonadati</taxon>
        <taxon>Pseudomonadota</taxon>
        <taxon>Alphaproteobacteria</taxon>
        <taxon>Hyphomicrobiales</taxon>
        <taxon>Bartonellaceae</taxon>
        <taxon>Bartonella</taxon>
    </lineage>
</organism>
<evidence type="ECO:0000313" key="2">
    <source>
        <dbReference type="Proteomes" id="UP000002646"/>
    </source>
</evidence>
<dbReference type="STRING" id="1094564.MCW_00401"/>